<keyword evidence="3" id="KW-1185">Reference proteome</keyword>
<keyword evidence="1" id="KW-0472">Membrane</keyword>
<organism evidence="2 3">
    <name type="scientific">Pontibacillus yanchengensis Y32</name>
    <dbReference type="NCBI Taxonomy" id="1385514"/>
    <lineage>
        <taxon>Bacteria</taxon>
        <taxon>Bacillati</taxon>
        <taxon>Bacillota</taxon>
        <taxon>Bacilli</taxon>
        <taxon>Bacillales</taxon>
        <taxon>Bacillaceae</taxon>
        <taxon>Pontibacillus</taxon>
    </lineage>
</organism>
<sequence>MIWYIMLSGISISIIIYTIHKHNDLRLLPFFLALAGIIYPFETVILVYLEAYHYKLDIFENIYKDSVTGNFVSNLLAVPAASLFIAANQLRYRWFWIISGIFVCIEILFTHLNIFLPQWWKTYYTALLLPIHFFIGKKAWQTYCSYMYNRPPWWLLFLILYFACVSTLGTLNFILLGAYDWFHFHANLYEDSFRDHLSIAVPHLFVFAMVISVSVLLQVSKMFTLLILVVIDFIFINLNILHFSSIISYIIYIGLRLAIIWLIQLFFIILRLHPSSEMK</sequence>
<feature type="transmembrane region" description="Helical" evidence="1">
    <location>
        <begin position="152"/>
        <end position="179"/>
    </location>
</feature>
<dbReference type="RefSeq" id="WP_036823034.1">
    <property type="nucleotide sequence ID" value="NZ_AVBF01000065.1"/>
</dbReference>
<comment type="caution">
    <text evidence="2">The sequence shown here is derived from an EMBL/GenBank/DDBJ whole genome shotgun (WGS) entry which is preliminary data.</text>
</comment>
<feature type="transmembrane region" description="Helical" evidence="1">
    <location>
        <begin position="199"/>
        <end position="217"/>
    </location>
</feature>
<feature type="transmembrane region" description="Helical" evidence="1">
    <location>
        <begin position="94"/>
        <end position="116"/>
    </location>
</feature>
<name>A0A0A2TAI0_9BACI</name>
<feature type="transmembrane region" description="Helical" evidence="1">
    <location>
        <begin position="69"/>
        <end position="87"/>
    </location>
</feature>
<accession>A0A0A2TAI0</accession>
<feature type="transmembrane region" description="Helical" evidence="1">
    <location>
        <begin position="249"/>
        <end position="270"/>
    </location>
</feature>
<evidence type="ECO:0000313" key="3">
    <source>
        <dbReference type="Proteomes" id="UP000030147"/>
    </source>
</evidence>
<gene>
    <name evidence="2" type="ORF">N782_19570</name>
</gene>
<dbReference type="EMBL" id="AVBF01000065">
    <property type="protein sequence ID" value="KGP71413.1"/>
    <property type="molecule type" value="Genomic_DNA"/>
</dbReference>
<feature type="transmembrane region" description="Helical" evidence="1">
    <location>
        <begin position="224"/>
        <end position="243"/>
    </location>
</feature>
<dbReference type="Proteomes" id="UP000030147">
    <property type="component" value="Unassembled WGS sequence"/>
</dbReference>
<evidence type="ECO:0000256" key="1">
    <source>
        <dbReference type="SAM" id="Phobius"/>
    </source>
</evidence>
<keyword evidence="1" id="KW-1133">Transmembrane helix</keyword>
<evidence type="ECO:0000313" key="2">
    <source>
        <dbReference type="EMBL" id="KGP71413.1"/>
    </source>
</evidence>
<proteinExistence type="predicted"/>
<feature type="transmembrane region" description="Helical" evidence="1">
    <location>
        <begin position="27"/>
        <end position="49"/>
    </location>
</feature>
<reference evidence="2 3" key="1">
    <citation type="journal article" date="2015" name="Stand. Genomic Sci.">
        <title>High quality draft genome sequence of the moderately halophilic bacterium Pontibacillus yanchengensis Y32(T) and comparison among Pontibacillus genomes.</title>
        <authorList>
            <person name="Huang J."/>
            <person name="Qiao Z.X."/>
            <person name="Tang J.W."/>
            <person name="Wang G."/>
        </authorList>
    </citation>
    <scope>NUCLEOTIDE SEQUENCE [LARGE SCALE GENOMIC DNA]</scope>
    <source>
        <strain evidence="2 3">Y32</strain>
    </source>
</reference>
<dbReference type="eggNOG" id="ENOG50326F1">
    <property type="taxonomic scope" value="Bacteria"/>
</dbReference>
<dbReference type="AlphaFoldDB" id="A0A0A2TAI0"/>
<protein>
    <submittedName>
        <fullName evidence="2">Uncharacterized protein</fullName>
    </submittedName>
</protein>
<keyword evidence="1" id="KW-0812">Transmembrane</keyword>
<dbReference type="OrthoDB" id="1680238at2"/>